<evidence type="ECO:0000313" key="3">
    <source>
        <dbReference type="Proteomes" id="UP000078561"/>
    </source>
</evidence>
<dbReference type="OrthoDB" id="2148946at2759"/>
<dbReference type="AlphaFoldDB" id="A0A168L880"/>
<dbReference type="STRING" id="4829.A0A168L880"/>
<dbReference type="Gene3D" id="1.25.40.10">
    <property type="entry name" value="Tetratricopeptide repeat domain"/>
    <property type="match status" value="1"/>
</dbReference>
<dbReference type="SMART" id="SM00671">
    <property type="entry name" value="SEL1"/>
    <property type="match status" value="4"/>
</dbReference>
<dbReference type="PANTHER" id="PTHR43628">
    <property type="entry name" value="ACTIVATOR OF C KINASE PROTEIN 1-RELATED"/>
    <property type="match status" value="1"/>
</dbReference>
<reference evidence="2" key="1">
    <citation type="submission" date="2016-04" db="EMBL/GenBank/DDBJ databases">
        <authorList>
            <person name="Evans L.H."/>
            <person name="Alamgir A."/>
            <person name="Owens N."/>
            <person name="Weber N.D."/>
            <person name="Virtaneva K."/>
            <person name="Barbian K."/>
            <person name="Babar A."/>
            <person name="Rosenke K."/>
        </authorList>
    </citation>
    <scope>NUCLEOTIDE SEQUENCE [LARGE SCALE GENOMIC DNA]</scope>
    <source>
        <strain evidence="2">CBS 101.48</strain>
    </source>
</reference>
<proteinExistence type="predicted"/>
<dbReference type="InterPro" id="IPR006597">
    <property type="entry name" value="Sel1-like"/>
</dbReference>
<dbReference type="InterPro" id="IPR011990">
    <property type="entry name" value="TPR-like_helical_dom_sf"/>
</dbReference>
<evidence type="ECO:0008006" key="4">
    <source>
        <dbReference type="Google" id="ProtNLM"/>
    </source>
</evidence>
<evidence type="ECO:0000313" key="2">
    <source>
        <dbReference type="EMBL" id="SAL96251.1"/>
    </source>
</evidence>
<dbReference type="OMA" id="AWIYKPK"/>
<sequence length="315" mass="34771">MPTSHVQSSNLFVPSTQMPTSPIGDFFNDQDDMEIDTDTRSIDTTAPVKFVRQDSVRMRQAAPIAAPSTAIIEKLQPPQHLNHHYTAPLTPASPPINQLANQPQHSSSASSSPHSPEQQAVSRGNSNDNLGLPKQQNKPQNPVEAMVQSGIQYHEAGKLEKATDYFRQAAAKDSPMGMFLYGVSLRHGWGCKKSEHLAFQYLQKAAEHAVLDLNSLSSTVNTSASKGELIMAIYEMGVSFRHGWGCKKNKETAVHFFKIAADLGDPDAQNDLGHCYHHGNGTKKDLHLAAKYYRKADKQGHGLMGNSWIWKPKYD</sequence>
<dbReference type="Pfam" id="PF08238">
    <property type="entry name" value="Sel1"/>
    <property type="match status" value="4"/>
</dbReference>
<dbReference type="EMBL" id="LT550861">
    <property type="protein sequence ID" value="SAL96251.1"/>
    <property type="molecule type" value="Genomic_DNA"/>
</dbReference>
<accession>A0A168L880</accession>
<protein>
    <recommendedName>
        <fullName evidence="4">HCP-like protein</fullName>
    </recommendedName>
</protein>
<organism evidence="2">
    <name type="scientific">Absidia glauca</name>
    <name type="common">Pin mould</name>
    <dbReference type="NCBI Taxonomy" id="4829"/>
    <lineage>
        <taxon>Eukaryota</taxon>
        <taxon>Fungi</taxon>
        <taxon>Fungi incertae sedis</taxon>
        <taxon>Mucoromycota</taxon>
        <taxon>Mucoromycotina</taxon>
        <taxon>Mucoromycetes</taxon>
        <taxon>Mucorales</taxon>
        <taxon>Cunninghamellaceae</taxon>
        <taxon>Absidia</taxon>
    </lineage>
</organism>
<evidence type="ECO:0000256" key="1">
    <source>
        <dbReference type="SAM" id="MobiDB-lite"/>
    </source>
</evidence>
<gene>
    <name evidence="2" type="primary">ABSGL_01642.1 scaffold 1995</name>
</gene>
<feature type="compositionally biased region" description="Polar residues" evidence="1">
    <location>
        <begin position="121"/>
        <end position="140"/>
    </location>
</feature>
<feature type="compositionally biased region" description="Low complexity" evidence="1">
    <location>
        <begin position="102"/>
        <end position="120"/>
    </location>
</feature>
<dbReference type="InParanoid" id="A0A168L880"/>
<name>A0A168L880_ABSGL</name>
<dbReference type="SUPFAM" id="SSF81901">
    <property type="entry name" value="HCP-like"/>
    <property type="match status" value="1"/>
</dbReference>
<dbReference type="GO" id="GO:0010972">
    <property type="term" value="P:negative regulation of G2/M transition of mitotic cell cycle"/>
    <property type="evidence" value="ECO:0007669"/>
    <property type="project" value="TreeGrafter"/>
</dbReference>
<keyword evidence="3" id="KW-1185">Reference proteome</keyword>
<feature type="region of interest" description="Disordered" evidence="1">
    <location>
        <begin position="1"/>
        <end position="21"/>
    </location>
</feature>
<feature type="region of interest" description="Disordered" evidence="1">
    <location>
        <begin position="81"/>
        <end position="144"/>
    </location>
</feature>
<dbReference type="PANTHER" id="PTHR43628:SF1">
    <property type="entry name" value="CHITIN SYNTHASE REGULATORY FACTOR 2-RELATED"/>
    <property type="match status" value="1"/>
</dbReference>
<dbReference type="GO" id="GO:0032153">
    <property type="term" value="C:cell division site"/>
    <property type="evidence" value="ECO:0007669"/>
    <property type="project" value="TreeGrafter"/>
</dbReference>
<feature type="compositionally biased region" description="Polar residues" evidence="1">
    <location>
        <begin position="1"/>
        <end position="20"/>
    </location>
</feature>
<dbReference type="Proteomes" id="UP000078561">
    <property type="component" value="Unassembled WGS sequence"/>
</dbReference>
<dbReference type="InterPro" id="IPR052945">
    <property type="entry name" value="Mitotic_Regulator"/>
</dbReference>